<protein>
    <submittedName>
        <fullName evidence="1">Uncharacterized protein</fullName>
    </submittedName>
</protein>
<dbReference type="RefSeq" id="WP_238166004.1">
    <property type="nucleotide sequence ID" value="NZ_SNWQ01000022.1"/>
</dbReference>
<dbReference type="AlphaFoldDB" id="A0A4R6JM26"/>
<evidence type="ECO:0000313" key="2">
    <source>
        <dbReference type="Proteomes" id="UP000295388"/>
    </source>
</evidence>
<gene>
    <name evidence="1" type="ORF">EV643_12266</name>
</gene>
<dbReference type="EMBL" id="SNWQ01000022">
    <property type="protein sequence ID" value="TDO35655.1"/>
    <property type="molecule type" value="Genomic_DNA"/>
</dbReference>
<name>A0A4R6JM26_9ACTN</name>
<evidence type="ECO:0000313" key="1">
    <source>
        <dbReference type="EMBL" id="TDO35655.1"/>
    </source>
</evidence>
<dbReference type="Proteomes" id="UP000295388">
    <property type="component" value="Unassembled WGS sequence"/>
</dbReference>
<organism evidence="1 2">
    <name type="scientific">Kribbella caucasensis</name>
    <dbReference type="NCBI Taxonomy" id="2512215"/>
    <lineage>
        <taxon>Bacteria</taxon>
        <taxon>Bacillati</taxon>
        <taxon>Actinomycetota</taxon>
        <taxon>Actinomycetes</taxon>
        <taxon>Propionibacteriales</taxon>
        <taxon>Kribbellaceae</taxon>
        <taxon>Kribbella</taxon>
    </lineage>
</organism>
<reference evidence="1 2" key="1">
    <citation type="submission" date="2019-03" db="EMBL/GenBank/DDBJ databases">
        <title>Genomic Encyclopedia of Type Strains, Phase III (KMG-III): the genomes of soil and plant-associated and newly described type strains.</title>
        <authorList>
            <person name="Whitman W."/>
        </authorList>
    </citation>
    <scope>NUCLEOTIDE SEQUENCE [LARGE SCALE GENOMIC DNA]</scope>
    <source>
        <strain evidence="1 2">VKM Ac-2527</strain>
    </source>
</reference>
<keyword evidence="2" id="KW-1185">Reference proteome</keyword>
<comment type="caution">
    <text evidence="1">The sequence shown here is derived from an EMBL/GenBank/DDBJ whole genome shotgun (WGS) entry which is preliminary data.</text>
</comment>
<sequence length="103" mass="11759">MSVYVVRDDSEFLWIAAVIAEDIYTYVPNTGKFHRNDGLREDFFMTRNLTYEEVTVTKAKDAIDAGLTPLDEQTMADHLSKWSQDPEALDPEQVFASVIADLR</sequence>
<proteinExistence type="predicted"/>
<accession>A0A4R6JM26</accession>